<dbReference type="EMBL" id="CANTFM010002689">
    <property type="protein sequence ID" value="CAI5747387.1"/>
    <property type="molecule type" value="Genomic_DNA"/>
</dbReference>
<gene>
    <name evidence="1" type="ORF">PDE001_LOCUS12293</name>
</gene>
<evidence type="ECO:0000313" key="2">
    <source>
        <dbReference type="Proteomes" id="UP001162029"/>
    </source>
</evidence>
<organism evidence="1 2">
    <name type="scientific">Peronospora destructor</name>
    <dbReference type="NCBI Taxonomy" id="86335"/>
    <lineage>
        <taxon>Eukaryota</taxon>
        <taxon>Sar</taxon>
        <taxon>Stramenopiles</taxon>
        <taxon>Oomycota</taxon>
        <taxon>Peronosporomycetes</taxon>
        <taxon>Peronosporales</taxon>
        <taxon>Peronosporaceae</taxon>
        <taxon>Peronospora</taxon>
    </lineage>
</organism>
<accession>A0AAV0VFJ6</accession>
<proteinExistence type="predicted"/>
<name>A0AAV0VFJ6_9STRA</name>
<dbReference type="Proteomes" id="UP001162029">
    <property type="component" value="Unassembled WGS sequence"/>
</dbReference>
<dbReference type="AlphaFoldDB" id="A0AAV0VFJ6"/>
<reference evidence="1" key="1">
    <citation type="submission" date="2022-12" db="EMBL/GenBank/DDBJ databases">
        <authorList>
            <person name="Webb A."/>
        </authorList>
    </citation>
    <scope>NUCLEOTIDE SEQUENCE</scope>
    <source>
        <strain evidence="1">Pd1</strain>
    </source>
</reference>
<evidence type="ECO:0000313" key="1">
    <source>
        <dbReference type="EMBL" id="CAI5747387.1"/>
    </source>
</evidence>
<comment type="caution">
    <text evidence="1">The sequence shown here is derived from an EMBL/GenBank/DDBJ whole genome shotgun (WGS) entry which is preliminary data.</text>
</comment>
<sequence>MDEMAKMLESYTGGLQQSFESVFERVGQSLSQSAQVMRMMNQVMESAMLQNLFISSSYSVNGDVIIAVENRSQIMLGQTKISAQFCNSETSFFSTTLESLHAGQRVQLHASIRDVVGPITGFIELECISPGTHQTLTKRCSFRVFYLEQGRFHAVMTGEEGATPDLYEVAVASGNLPLARVRELLNLSPIQGILTDKQGRYRFVPAAPPDNETVFYLSVKEGEEGDCGNHVTLSAAGNVSTAEERLRRCQQIINEMETECCGDASMHC</sequence>
<protein>
    <submittedName>
        <fullName evidence="1">Uncharacterized protein</fullName>
    </submittedName>
</protein>
<keyword evidence="2" id="KW-1185">Reference proteome</keyword>